<dbReference type="Proteomes" id="UP000735302">
    <property type="component" value="Unassembled WGS sequence"/>
</dbReference>
<comment type="caution">
    <text evidence="1">The sequence shown here is derived from an EMBL/GenBank/DDBJ whole genome shotgun (WGS) entry which is preliminary data.</text>
</comment>
<dbReference type="AlphaFoldDB" id="A0AAV3Z2R4"/>
<keyword evidence="2" id="KW-1185">Reference proteome</keyword>
<proteinExistence type="predicted"/>
<protein>
    <submittedName>
        <fullName evidence="1">Reverse transcriptase</fullName>
    </submittedName>
</protein>
<dbReference type="EMBL" id="BLXT01001994">
    <property type="protein sequence ID" value="GFN90150.1"/>
    <property type="molecule type" value="Genomic_DNA"/>
</dbReference>
<keyword evidence="1" id="KW-0808">Transferase</keyword>
<dbReference type="GO" id="GO:0003964">
    <property type="term" value="F:RNA-directed DNA polymerase activity"/>
    <property type="evidence" value="ECO:0007669"/>
    <property type="project" value="UniProtKB-KW"/>
</dbReference>
<evidence type="ECO:0000313" key="1">
    <source>
        <dbReference type="EMBL" id="GFN90150.1"/>
    </source>
</evidence>
<keyword evidence="1" id="KW-0548">Nucleotidyltransferase</keyword>
<reference evidence="1 2" key="1">
    <citation type="journal article" date="2021" name="Elife">
        <title>Chloroplast acquisition without the gene transfer in kleptoplastic sea slugs, Plakobranchus ocellatus.</title>
        <authorList>
            <person name="Maeda T."/>
            <person name="Takahashi S."/>
            <person name="Yoshida T."/>
            <person name="Shimamura S."/>
            <person name="Takaki Y."/>
            <person name="Nagai Y."/>
            <person name="Toyoda A."/>
            <person name="Suzuki Y."/>
            <person name="Arimoto A."/>
            <person name="Ishii H."/>
            <person name="Satoh N."/>
            <person name="Nishiyama T."/>
            <person name="Hasebe M."/>
            <person name="Maruyama T."/>
            <person name="Minagawa J."/>
            <person name="Obokata J."/>
            <person name="Shigenobu S."/>
        </authorList>
    </citation>
    <scope>NUCLEOTIDE SEQUENCE [LARGE SCALE GENOMIC DNA]</scope>
</reference>
<gene>
    <name evidence="1" type="ORF">PoB_001665600</name>
</gene>
<keyword evidence="1" id="KW-0695">RNA-directed DNA polymerase</keyword>
<organism evidence="1 2">
    <name type="scientific">Plakobranchus ocellatus</name>
    <dbReference type="NCBI Taxonomy" id="259542"/>
    <lineage>
        <taxon>Eukaryota</taxon>
        <taxon>Metazoa</taxon>
        <taxon>Spiralia</taxon>
        <taxon>Lophotrochozoa</taxon>
        <taxon>Mollusca</taxon>
        <taxon>Gastropoda</taxon>
        <taxon>Heterobranchia</taxon>
        <taxon>Euthyneura</taxon>
        <taxon>Panpulmonata</taxon>
        <taxon>Sacoglossa</taxon>
        <taxon>Placobranchoidea</taxon>
        <taxon>Plakobranchidae</taxon>
        <taxon>Plakobranchus</taxon>
    </lineage>
</organism>
<accession>A0AAV3Z2R4</accession>
<sequence>MVQQALRMFHIPEDIQEMLDDNFNGFKMRFSAERYTTDWINLEDSIATGCTISPILLDLAMEVILTAADFDGGYYMPLLKAFMDDTKILLPKENKTRRMLVWLDALMK</sequence>
<name>A0AAV3Z2R4_9GAST</name>
<evidence type="ECO:0000313" key="2">
    <source>
        <dbReference type="Proteomes" id="UP000735302"/>
    </source>
</evidence>